<evidence type="ECO:0000256" key="2">
    <source>
        <dbReference type="PROSITE-ProRule" id="PRU00284"/>
    </source>
</evidence>
<dbReference type="RefSeq" id="WP_090227492.1">
    <property type="nucleotide sequence ID" value="NZ_FNJC01000002.1"/>
</dbReference>
<dbReference type="Proteomes" id="UP000198795">
    <property type="component" value="Unassembled WGS sequence"/>
</dbReference>
<feature type="domain" description="T-SNARE coiled-coil homology" evidence="6">
    <location>
        <begin position="405"/>
        <end position="467"/>
    </location>
</feature>
<dbReference type="Pfam" id="PF08447">
    <property type="entry name" value="PAS_3"/>
    <property type="match status" value="2"/>
</dbReference>
<feature type="domain" description="PAC" evidence="5">
    <location>
        <begin position="203"/>
        <end position="255"/>
    </location>
</feature>
<dbReference type="InterPro" id="IPR004090">
    <property type="entry name" value="Chemotax_Me-accpt_rcpt"/>
</dbReference>
<dbReference type="InterPro" id="IPR000014">
    <property type="entry name" value="PAS"/>
</dbReference>
<evidence type="ECO:0000313" key="7">
    <source>
        <dbReference type="EMBL" id="SDO62776.1"/>
    </source>
</evidence>
<keyword evidence="2" id="KW-0807">Transducer</keyword>
<evidence type="ECO:0000259" key="5">
    <source>
        <dbReference type="PROSITE" id="PS50113"/>
    </source>
</evidence>
<dbReference type="InterPro" id="IPR004089">
    <property type="entry name" value="MCPsignal_dom"/>
</dbReference>
<dbReference type="Gene3D" id="1.10.287.950">
    <property type="entry name" value="Methyl-accepting chemotaxis protein"/>
    <property type="match status" value="1"/>
</dbReference>
<dbReference type="SMART" id="SM00086">
    <property type="entry name" value="PAC"/>
    <property type="match status" value="2"/>
</dbReference>
<dbReference type="InterPro" id="IPR000727">
    <property type="entry name" value="T_SNARE_dom"/>
</dbReference>
<dbReference type="PROSITE" id="PS50113">
    <property type="entry name" value="PAC"/>
    <property type="match status" value="2"/>
</dbReference>
<sequence length="490" mass="52661">MSFSKSGELLAKLQALDKSQAVIEFDLNGTILTANENFLHTVGYTLQEIQGKHHSIFVSDKDRTGAEYRNFWQGLNRGKFQSGEFKRIGKSGKEIWIQATYNPLLDSSKRPYKIVKFCSDVTERKLKAADQDGQIAAINKSNAVIHFNLDGTIITANPNFLATTGYALDEITGQHHRMFVTDADRNSPAYRQFWETLNRGEFQGGEYKRIGKNGKEIWLQATYNPIFDPSGKPYKVVKFCTDISKQVALKAAIKQTIDVDLGTVTNAIQATNVEVESAATSSNQTSANVQAVASAAEELVCSVMEIGRRVDDAAKITQKAVELGSRTNQIVGGLAGSADRIGQVVSLINSIAGQTNLLALNATIEAARAGEAGKGFAVVASEVKALANQTAKATAEIENQIDTVQSGTAEAVKAIKDITDVINSISDISSDIAAAIEQQGAVTQEISSNMTTAAAGVQIITDNMGKILEVTREANQSAHKVLDASKALVA</sequence>
<feature type="domain" description="PAS" evidence="4">
    <location>
        <begin position="141"/>
        <end position="200"/>
    </location>
</feature>
<dbReference type="PROSITE" id="PS50192">
    <property type="entry name" value="T_SNARE"/>
    <property type="match status" value="1"/>
</dbReference>
<dbReference type="InterPro" id="IPR035965">
    <property type="entry name" value="PAS-like_dom_sf"/>
</dbReference>
<evidence type="ECO:0000259" key="6">
    <source>
        <dbReference type="PROSITE" id="PS50192"/>
    </source>
</evidence>
<dbReference type="SUPFAM" id="SSF58104">
    <property type="entry name" value="Methyl-accepting chemotaxis protein (MCP) signaling domain"/>
    <property type="match status" value="1"/>
</dbReference>
<evidence type="ECO:0000313" key="8">
    <source>
        <dbReference type="Proteomes" id="UP000198795"/>
    </source>
</evidence>
<evidence type="ECO:0000256" key="1">
    <source>
        <dbReference type="ARBA" id="ARBA00029447"/>
    </source>
</evidence>
<dbReference type="PROSITE" id="PS50111">
    <property type="entry name" value="CHEMOTAXIS_TRANSDUC_2"/>
    <property type="match status" value="1"/>
</dbReference>
<comment type="similarity">
    <text evidence="1">Belongs to the methyl-accepting chemotaxis (MCP) protein family.</text>
</comment>
<organism evidence="7 8">
    <name type="scientific">Filomicrobium insigne</name>
    <dbReference type="NCBI Taxonomy" id="418854"/>
    <lineage>
        <taxon>Bacteria</taxon>
        <taxon>Pseudomonadati</taxon>
        <taxon>Pseudomonadota</taxon>
        <taxon>Alphaproteobacteria</taxon>
        <taxon>Hyphomicrobiales</taxon>
        <taxon>Hyphomicrobiaceae</taxon>
        <taxon>Filomicrobium</taxon>
    </lineage>
</organism>
<gene>
    <name evidence="7" type="ORF">SAMN04488061_1254</name>
</gene>
<dbReference type="Gene3D" id="3.30.450.20">
    <property type="entry name" value="PAS domain"/>
    <property type="match status" value="2"/>
</dbReference>
<dbReference type="Pfam" id="PF00015">
    <property type="entry name" value="MCPsignal"/>
    <property type="match status" value="1"/>
</dbReference>
<dbReference type="PRINTS" id="PR00260">
    <property type="entry name" value="CHEMTRNSDUCR"/>
</dbReference>
<dbReference type="SUPFAM" id="SSF55785">
    <property type="entry name" value="PYP-like sensor domain (PAS domain)"/>
    <property type="match status" value="2"/>
</dbReference>
<protein>
    <submittedName>
        <fullName evidence="7">Methyl-accepting chemotaxis sensory transducer with Pas/Pac sensor</fullName>
    </submittedName>
</protein>
<feature type="domain" description="PAS" evidence="4">
    <location>
        <begin position="22"/>
        <end position="52"/>
    </location>
</feature>
<comment type="caution">
    <text evidence="7">The sequence shown here is derived from an EMBL/GenBank/DDBJ whole genome shotgun (WGS) entry which is preliminary data.</text>
</comment>
<dbReference type="PANTHER" id="PTHR24422:SF10">
    <property type="entry name" value="CHEMOTAXIS PROTEIN METHYLTRANSFERASE 2"/>
    <property type="match status" value="1"/>
</dbReference>
<accession>A0A1H0L422</accession>
<reference evidence="7 8" key="1">
    <citation type="submission" date="2016-10" db="EMBL/GenBank/DDBJ databases">
        <authorList>
            <person name="Varghese N."/>
            <person name="Submissions S."/>
        </authorList>
    </citation>
    <scope>NUCLEOTIDE SEQUENCE [LARGE SCALE GENOMIC DNA]</scope>
    <source>
        <strain evidence="7 8">CGMCC 1.6497</strain>
    </source>
</reference>
<evidence type="ECO:0000259" key="3">
    <source>
        <dbReference type="PROSITE" id="PS50111"/>
    </source>
</evidence>
<dbReference type="PROSITE" id="PS50112">
    <property type="entry name" value="PAS"/>
    <property type="match status" value="2"/>
</dbReference>
<feature type="domain" description="PAC" evidence="5">
    <location>
        <begin position="81"/>
        <end position="133"/>
    </location>
</feature>
<dbReference type="PANTHER" id="PTHR24422">
    <property type="entry name" value="CHEMOTAXIS PROTEIN METHYLTRANSFERASE"/>
    <property type="match status" value="1"/>
</dbReference>
<evidence type="ECO:0000259" key="4">
    <source>
        <dbReference type="PROSITE" id="PS50112"/>
    </source>
</evidence>
<dbReference type="EMBL" id="FNJC01000002">
    <property type="protein sequence ID" value="SDO62776.1"/>
    <property type="molecule type" value="Genomic_DNA"/>
</dbReference>
<feature type="domain" description="Methyl-accepting transducer" evidence="3">
    <location>
        <begin position="274"/>
        <end position="489"/>
    </location>
</feature>
<dbReference type="SMART" id="SM00091">
    <property type="entry name" value="PAS"/>
    <property type="match status" value="2"/>
</dbReference>
<dbReference type="PROSITE" id="PS01228">
    <property type="entry name" value="COF_1"/>
    <property type="match status" value="1"/>
</dbReference>
<dbReference type="InterPro" id="IPR000700">
    <property type="entry name" value="PAS-assoc_C"/>
</dbReference>
<dbReference type="InterPro" id="IPR001610">
    <property type="entry name" value="PAC"/>
</dbReference>
<name>A0A1H0L422_9HYPH</name>
<dbReference type="CDD" id="cd00130">
    <property type="entry name" value="PAS"/>
    <property type="match status" value="2"/>
</dbReference>
<dbReference type="SMART" id="SM00283">
    <property type="entry name" value="MA"/>
    <property type="match status" value="1"/>
</dbReference>
<keyword evidence="8" id="KW-1185">Reference proteome</keyword>
<proteinExistence type="inferred from homology"/>
<dbReference type="InterPro" id="IPR013655">
    <property type="entry name" value="PAS_fold_3"/>
</dbReference>
<dbReference type="NCBIfam" id="TIGR00229">
    <property type="entry name" value="sensory_box"/>
    <property type="match status" value="2"/>
</dbReference>
<dbReference type="InterPro" id="IPR050903">
    <property type="entry name" value="Bact_Chemotaxis_MeTrfase"/>
</dbReference>